<evidence type="ECO:0000256" key="1">
    <source>
        <dbReference type="ARBA" id="ARBA00016067"/>
    </source>
</evidence>
<dbReference type="GO" id="GO:0031145">
    <property type="term" value="P:anaphase-promoting complex-dependent catabolic process"/>
    <property type="evidence" value="ECO:0007669"/>
    <property type="project" value="InterPro"/>
</dbReference>
<keyword evidence="5" id="KW-0131">Cell cycle</keyword>
<evidence type="ECO:0000259" key="7">
    <source>
        <dbReference type="Pfam" id="PF12896"/>
    </source>
</evidence>
<protein>
    <recommendedName>
        <fullName evidence="1">Anaphase-promoting complex subunit 4</fullName>
    </recommendedName>
</protein>
<evidence type="ECO:0000259" key="6">
    <source>
        <dbReference type="Pfam" id="PF12894"/>
    </source>
</evidence>
<dbReference type="InterPro" id="IPR024790">
    <property type="entry name" value="APC4_long_dom"/>
</dbReference>
<dbReference type="GO" id="GO:0034399">
    <property type="term" value="C:nuclear periphery"/>
    <property type="evidence" value="ECO:0007669"/>
    <property type="project" value="TreeGrafter"/>
</dbReference>
<dbReference type="InterPro" id="IPR015943">
    <property type="entry name" value="WD40/YVTN_repeat-like_dom_sf"/>
</dbReference>
<keyword evidence="4" id="KW-0833">Ubl conjugation pathway</keyword>
<dbReference type="Proteomes" id="UP001208570">
    <property type="component" value="Unassembled WGS sequence"/>
</dbReference>
<dbReference type="PANTHER" id="PTHR13260:SF0">
    <property type="entry name" value="ANAPHASE-PROMOTING COMPLEX SUBUNIT 4"/>
    <property type="match status" value="1"/>
</dbReference>
<dbReference type="Pfam" id="PF12894">
    <property type="entry name" value="ANAPC4_WD40"/>
    <property type="match status" value="1"/>
</dbReference>
<dbReference type="AlphaFoldDB" id="A0AAD9K801"/>
<sequence>MPEGCSFRFVEEKHASGVVEIMVWSPKMDLIAVANKQGETLLYRLIWQKVWTLPAPEEVVKVTALSWRPDGKVLAVGYNNGQTILCDVENAEKLHTIVNATAITTMSWISERLTDNVDKDNFQDRASFYLPKLPQFSKSDENVEDSKKLKDQTDLNILVLGTEDHHVNLYAYGVFPVARVDLQQLCDMKCGRVLSCQLSHDLFLLSLMVEFESEETSAPKDVYLISLDTTLIACRCIELRHLALKFGQVLTFLVYLDSTIQQMVDSWEDILLEIDSKLMKLAEEKYKACGGSVSNDFLRLLMLGMASEELTQFLLMELTEKGLKKLGHSIEASYSNIQKLVLKHLQSVGQALVLHLSDIRGMSQWFDKFGVLGLSENMAQDMVEMAGSFMLKASELQHVGQALVLHLSDIRGMSQWFDKFGVLGLSENMAQDMVEMAGSFMLKASELQQVIDSSMRNFRAFFRWLYVVIQRLSEEPVSPEFSKMTQQDLDFVAQFLKDNFIEDVSESHKKGYRLEKVGQYLHDEDLVDIPDMSGNPWMKFLQLNPQLQKSELLYKAQHNKSLIQVHAMLKNSIDASLAKCAEVMSTSLECVTKIPLYEGITSDDVNQIPYRVSQYSKSQDGSTYLYTMFTTETLPCSKLYMLRQQTTGERCLHAISVRFGEIGSGSSDPNTSSTSSDFSRIKKARRRLSLLANLILINHLLLSNACNTVNNWYCPLINDVDDKNDWAGRVFFVTFCLTDLDLPTSISTSFASLVGYDFYTTDK</sequence>
<dbReference type="Gene3D" id="2.130.10.10">
    <property type="entry name" value="YVTN repeat-like/Quinoprotein amine dehydrogenase"/>
    <property type="match status" value="1"/>
</dbReference>
<feature type="domain" description="Anaphase-promoting complex subunit 4-like WD40" evidence="6">
    <location>
        <begin position="22"/>
        <end position="110"/>
    </location>
</feature>
<dbReference type="InterPro" id="IPR036322">
    <property type="entry name" value="WD40_repeat_dom_sf"/>
</dbReference>
<dbReference type="EMBL" id="JAODUP010000039">
    <property type="protein sequence ID" value="KAK2166456.1"/>
    <property type="molecule type" value="Genomic_DNA"/>
</dbReference>
<dbReference type="SUPFAM" id="SSF50978">
    <property type="entry name" value="WD40 repeat-like"/>
    <property type="match status" value="1"/>
</dbReference>
<dbReference type="Pfam" id="PF12896">
    <property type="entry name" value="ANAPC4"/>
    <property type="match status" value="1"/>
</dbReference>
<keyword evidence="2" id="KW-0132">Cell division</keyword>
<dbReference type="InterPro" id="IPR024789">
    <property type="entry name" value="APC4"/>
</dbReference>
<keyword evidence="3" id="KW-0498">Mitosis</keyword>
<evidence type="ECO:0000256" key="5">
    <source>
        <dbReference type="ARBA" id="ARBA00023306"/>
    </source>
</evidence>
<proteinExistence type="predicted"/>
<organism evidence="8 9">
    <name type="scientific">Paralvinella palmiformis</name>
    <dbReference type="NCBI Taxonomy" id="53620"/>
    <lineage>
        <taxon>Eukaryota</taxon>
        <taxon>Metazoa</taxon>
        <taxon>Spiralia</taxon>
        <taxon>Lophotrochozoa</taxon>
        <taxon>Annelida</taxon>
        <taxon>Polychaeta</taxon>
        <taxon>Sedentaria</taxon>
        <taxon>Canalipalpata</taxon>
        <taxon>Terebellida</taxon>
        <taxon>Terebelliformia</taxon>
        <taxon>Alvinellidae</taxon>
        <taxon>Paralvinella</taxon>
    </lineage>
</organism>
<evidence type="ECO:0000313" key="8">
    <source>
        <dbReference type="EMBL" id="KAK2166456.1"/>
    </source>
</evidence>
<reference evidence="8" key="1">
    <citation type="journal article" date="2023" name="Mol. Biol. Evol.">
        <title>Third-Generation Sequencing Reveals the Adaptive Role of the Epigenome in Three Deep-Sea Polychaetes.</title>
        <authorList>
            <person name="Perez M."/>
            <person name="Aroh O."/>
            <person name="Sun Y."/>
            <person name="Lan Y."/>
            <person name="Juniper S.K."/>
            <person name="Young C.R."/>
            <person name="Angers B."/>
            <person name="Qian P.Y."/>
        </authorList>
    </citation>
    <scope>NUCLEOTIDE SEQUENCE</scope>
    <source>
        <strain evidence="8">P08H-3</strain>
    </source>
</reference>
<evidence type="ECO:0000256" key="2">
    <source>
        <dbReference type="ARBA" id="ARBA00022618"/>
    </source>
</evidence>
<dbReference type="InterPro" id="IPR024977">
    <property type="entry name" value="Apc4-like_WD40_dom"/>
</dbReference>
<evidence type="ECO:0000256" key="4">
    <source>
        <dbReference type="ARBA" id="ARBA00022786"/>
    </source>
</evidence>
<dbReference type="GO" id="GO:0051301">
    <property type="term" value="P:cell division"/>
    <property type="evidence" value="ECO:0007669"/>
    <property type="project" value="UniProtKB-KW"/>
</dbReference>
<name>A0AAD9K801_9ANNE</name>
<keyword evidence="9" id="KW-1185">Reference proteome</keyword>
<dbReference type="PANTHER" id="PTHR13260">
    <property type="entry name" value="ANAPHASE PROMOTING COMPLEX SUBUNIT 4 APC4"/>
    <property type="match status" value="1"/>
</dbReference>
<gene>
    <name evidence="8" type="ORF">LSH36_39g16019</name>
</gene>
<dbReference type="GO" id="GO:0070979">
    <property type="term" value="P:protein K11-linked ubiquitination"/>
    <property type="evidence" value="ECO:0007669"/>
    <property type="project" value="TreeGrafter"/>
</dbReference>
<accession>A0AAD9K801</accession>
<dbReference type="GO" id="GO:0005680">
    <property type="term" value="C:anaphase-promoting complex"/>
    <property type="evidence" value="ECO:0007669"/>
    <property type="project" value="InterPro"/>
</dbReference>
<evidence type="ECO:0000256" key="3">
    <source>
        <dbReference type="ARBA" id="ARBA00022776"/>
    </source>
</evidence>
<feature type="domain" description="Anaphase-promoting complex subunit 4 long" evidence="7">
    <location>
        <begin position="223"/>
        <end position="398"/>
    </location>
</feature>
<comment type="caution">
    <text evidence="8">The sequence shown here is derived from an EMBL/GenBank/DDBJ whole genome shotgun (WGS) entry which is preliminary data.</text>
</comment>
<evidence type="ECO:0000313" key="9">
    <source>
        <dbReference type="Proteomes" id="UP001208570"/>
    </source>
</evidence>